<feature type="transmembrane region" description="Helical" evidence="3">
    <location>
        <begin position="555"/>
        <end position="578"/>
    </location>
</feature>
<feature type="transmembrane region" description="Helical" evidence="3">
    <location>
        <begin position="429"/>
        <end position="445"/>
    </location>
</feature>
<accession>A0AAV7Z2U4</accession>
<feature type="transmembrane region" description="Helical" evidence="3">
    <location>
        <begin position="502"/>
        <end position="522"/>
    </location>
</feature>
<keyword evidence="1" id="KW-0175">Coiled coil</keyword>
<feature type="region of interest" description="Disordered" evidence="2">
    <location>
        <begin position="321"/>
        <end position="384"/>
    </location>
</feature>
<evidence type="ECO:0000256" key="1">
    <source>
        <dbReference type="SAM" id="Coils"/>
    </source>
</evidence>
<feature type="coiled-coil region" evidence="1">
    <location>
        <begin position="856"/>
        <end position="893"/>
    </location>
</feature>
<evidence type="ECO:0000256" key="2">
    <source>
        <dbReference type="SAM" id="MobiDB-lite"/>
    </source>
</evidence>
<reference evidence="6" key="1">
    <citation type="submission" date="2022-08" db="EMBL/GenBank/DDBJ databases">
        <title>Novel sulphate-reducing endosymbionts in the free-living metamonad Anaeramoeba.</title>
        <authorList>
            <person name="Jerlstrom-Hultqvist J."/>
            <person name="Cepicka I."/>
            <person name="Gallot-Lavallee L."/>
            <person name="Salas-Leiva D."/>
            <person name="Curtis B.A."/>
            <person name="Zahonova K."/>
            <person name="Pipaliya S."/>
            <person name="Dacks J."/>
            <person name="Roger A.J."/>
        </authorList>
    </citation>
    <scope>NUCLEOTIDE SEQUENCE</scope>
    <source>
        <strain evidence="6">Busselton2</strain>
    </source>
</reference>
<feature type="signal peptide" evidence="4">
    <location>
        <begin position="1"/>
        <end position="16"/>
    </location>
</feature>
<organism evidence="6 7">
    <name type="scientific">Anaeramoeba flamelloides</name>
    <dbReference type="NCBI Taxonomy" id="1746091"/>
    <lineage>
        <taxon>Eukaryota</taxon>
        <taxon>Metamonada</taxon>
        <taxon>Anaeramoebidae</taxon>
        <taxon>Anaeramoeba</taxon>
    </lineage>
</organism>
<feature type="compositionally biased region" description="Acidic residues" evidence="2">
    <location>
        <begin position="603"/>
        <end position="614"/>
    </location>
</feature>
<feature type="region of interest" description="Disordered" evidence="2">
    <location>
        <begin position="596"/>
        <end position="617"/>
    </location>
</feature>
<dbReference type="Pfam" id="PF07699">
    <property type="entry name" value="Ephrin_rec_like"/>
    <property type="match status" value="2"/>
</dbReference>
<dbReference type="Proteomes" id="UP001146793">
    <property type="component" value="Unassembled WGS sequence"/>
</dbReference>
<evidence type="ECO:0000313" key="7">
    <source>
        <dbReference type="Proteomes" id="UP001146793"/>
    </source>
</evidence>
<evidence type="ECO:0000259" key="5">
    <source>
        <dbReference type="Pfam" id="PF07699"/>
    </source>
</evidence>
<name>A0AAV7Z2U4_9EUKA</name>
<dbReference type="PANTHER" id="PTHR46967">
    <property type="entry name" value="INSULIN-LIKE GROWTH FACTOR BINDING PROTEIN,N-TERMINAL"/>
    <property type="match status" value="1"/>
</dbReference>
<feature type="chain" id="PRO_5043586088" description="Tyrosine-protein kinase ephrin type A/B receptor-like domain-containing protein" evidence="4">
    <location>
        <begin position="17"/>
        <end position="941"/>
    </location>
</feature>
<keyword evidence="4" id="KW-0732">Signal</keyword>
<evidence type="ECO:0000256" key="4">
    <source>
        <dbReference type="SAM" id="SignalP"/>
    </source>
</evidence>
<feature type="transmembrane region" description="Helical" evidence="3">
    <location>
        <begin position="457"/>
        <end position="481"/>
    </location>
</feature>
<keyword evidence="3" id="KW-0812">Transmembrane</keyword>
<dbReference type="SMART" id="SM01411">
    <property type="entry name" value="Ephrin_rec_like"/>
    <property type="match status" value="4"/>
</dbReference>
<feature type="domain" description="Tyrosine-protein kinase ephrin type A/B receptor-like" evidence="5">
    <location>
        <begin position="243"/>
        <end position="281"/>
    </location>
</feature>
<dbReference type="Gene3D" id="2.10.50.10">
    <property type="entry name" value="Tumor Necrosis Factor Receptor, subunit A, domain 2"/>
    <property type="match status" value="2"/>
</dbReference>
<feature type="transmembrane region" description="Helical" evidence="3">
    <location>
        <begin position="754"/>
        <end position="772"/>
    </location>
</feature>
<proteinExistence type="predicted"/>
<feature type="compositionally biased region" description="Acidic residues" evidence="2">
    <location>
        <begin position="659"/>
        <end position="670"/>
    </location>
</feature>
<evidence type="ECO:0000313" key="6">
    <source>
        <dbReference type="EMBL" id="KAJ3436139.1"/>
    </source>
</evidence>
<feature type="transmembrane region" description="Helical" evidence="3">
    <location>
        <begin position="726"/>
        <end position="748"/>
    </location>
</feature>
<dbReference type="EMBL" id="JANTQA010000036">
    <property type="protein sequence ID" value="KAJ3436139.1"/>
    <property type="molecule type" value="Genomic_DNA"/>
</dbReference>
<dbReference type="InterPro" id="IPR009030">
    <property type="entry name" value="Growth_fac_rcpt_cys_sf"/>
</dbReference>
<feature type="transmembrane region" description="Helical" evidence="3">
    <location>
        <begin position="402"/>
        <end position="422"/>
    </location>
</feature>
<dbReference type="AlphaFoldDB" id="A0AAV7Z2U4"/>
<feature type="region of interest" description="Disordered" evidence="2">
    <location>
        <begin position="645"/>
        <end position="685"/>
    </location>
</feature>
<feature type="transmembrane region" description="Helical" evidence="3">
    <location>
        <begin position="784"/>
        <end position="817"/>
    </location>
</feature>
<feature type="domain" description="Tyrosine-protein kinase ephrin type A/B receptor-like" evidence="5">
    <location>
        <begin position="113"/>
        <end position="160"/>
    </location>
</feature>
<keyword evidence="3" id="KW-0472">Membrane</keyword>
<keyword evidence="3" id="KW-1133">Transmembrane helix</keyword>
<dbReference type="PANTHER" id="PTHR46967:SF1">
    <property type="entry name" value="KERATIN-ASSOCIATED PROTEIN 16-1-LIKE"/>
    <property type="match status" value="1"/>
</dbReference>
<protein>
    <recommendedName>
        <fullName evidence="5">Tyrosine-protein kinase ephrin type A/B receptor-like domain-containing protein</fullName>
    </recommendedName>
</protein>
<dbReference type="InterPro" id="IPR011641">
    <property type="entry name" value="Tyr-kin_ephrin_A/B_rcpt-like"/>
</dbReference>
<dbReference type="SUPFAM" id="SSF57184">
    <property type="entry name" value="Growth factor receptor domain"/>
    <property type="match status" value="2"/>
</dbReference>
<feature type="compositionally biased region" description="Low complexity" evidence="2">
    <location>
        <begin position="346"/>
        <end position="374"/>
    </location>
</feature>
<gene>
    <name evidence="6" type="ORF">M0812_18191</name>
</gene>
<evidence type="ECO:0000256" key="3">
    <source>
        <dbReference type="SAM" id="Phobius"/>
    </source>
</evidence>
<sequence length="941" mass="107767">MLFRFLHSSFFSICFFLSNKPNKKQKNQKPKTQKNKKKNLLFHRIYKPHPKISAQLFDSQPTIQLIENLKDPLNCSKGQYLNPSDQCKSCSNGTSTEAEGSVGIESCLPCDKGTYSISGWSSCKQCQPGTYGNSEGLSECFRCVEGTYNPLTGSTDSSACIKCPDGMYSETEGASDNSTCTECPAGTYNSKEGASSLDLCLPCQIGTYSQTVGANSVSFCLPCENGYEATDEGSSSCEPCPPGTYQNDQIISCTPCASGSYSNESSTVDCTLCPSGYLTNEITDGSKIGSVGCFKCDDEMLCLGGYKCAFDRSPYYNCTGKKKNNNNKNNNNNNDHKNKIYKNKRNNYGNNNNNNNNNNDKNNNDQNSNSTQNNFTKANDTPKEKKNNKIPIWLFKKQNPQLLILLNFSQLTAIVVMIPIFAYSDMFNGLRKAFCLTLLDVMYIIPPECFPNSSFFLYWDTVISLPIVIFFTLIFIDLIVYYYERYKIKNKIKLKFNYLNSFYLKIFSFLIIPIILSFILILCFDYKNDLDVWQFNFNSRIEITNEMWREKKLSFIIFGIFYLLLILALFFCIIYYSIIETKDLKTISLKKKKTNNANNDIENTNDDNDNVNDNDNDRVFQDNGINKDLNLEIIIEKDLTDCDKESKQKTKNNNNGNSDDSDDEDYDGGDGDNQNTENDRNNEIELEDKINIGNVDSIKNKFENRNYQIMKKLIQPLIYRFKSNKAWVYVLEKIFNILILLLLVLYPALEQRTIGILSFIILLFYALSYLYFKPHISNSEDKLCLGNSIILLPTSCLTIPVVGVYLSMFCFFIGPLLCFLALEQNYKFWSNYSLDFENSEIDNKILTPHAKKKILIKQTRNQKRKLWELREQLKERKMEIRALNEEFAEFSNDNSDDSQFFESSSQMLENDYKGNIKEIFESNSNSETSDFDQNEITIFSD</sequence>
<comment type="caution">
    <text evidence="6">The sequence shown here is derived from an EMBL/GenBank/DDBJ whole genome shotgun (WGS) entry which is preliminary data.</text>
</comment>